<reference evidence="7" key="3">
    <citation type="submission" date="2025-09" db="UniProtKB">
        <authorList>
            <consortium name="Ensembl"/>
        </authorList>
    </citation>
    <scope>IDENTIFICATION</scope>
</reference>
<dbReference type="InterPro" id="IPR036179">
    <property type="entry name" value="Ig-like_dom_sf"/>
</dbReference>
<dbReference type="AlphaFoldDB" id="A0A3B5KM56"/>
<dbReference type="InterPro" id="IPR013783">
    <property type="entry name" value="Ig-like_fold"/>
</dbReference>
<evidence type="ECO:0000256" key="4">
    <source>
        <dbReference type="ARBA" id="ARBA00023319"/>
    </source>
</evidence>
<dbReference type="PANTHER" id="PTHR48485">
    <property type="entry name" value="INTERLEUKIN-12 SUBUNIT BETA-RELATED"/>
    <property type="match status" value="1"/>
</dbReference>
<dbReference type="Gene3D" id="2.60.40.10">
    <property type="entry name" value="Immunoglobulins"/>
    <property type="match status" value="3"/>
</dbReference>
<keyword evidence="2" id="KW-1015">Disulfide bond</keyword>
<evidence type="ECO:0000259" key="6">
    <source>
        <dbReference type="Pfam" id="PF10420"/>
    </source>
</evidence>
<evidence type="ECO:0000256" key="2">
    <source>
        <dbReference type="ARBA" id="ARBA00023157"/>
    </source>
</evidence>
<dbReference type="GeneTree" id="ENSGT01120000273278"/>
<gene>
    <name evidence="7" type="primary">il12b2</name>
</gene>
<evidence type="ECO:0000313" key="7">
    <source>
        <dbReference type="Ensembl" id="ENSTRUP00000056518.2"/>
    </source>
</evidence>
<dbReference type="SUPFAM" id="SSF49265">
    <property type="entry name" value="Fibronectin type III"/>
    <property type="match status" value="2"/>
</dbReference>
<evidence type="ECO:0000313" key="8">
    <source>
        <dbReference type="Proteomes" id="UP000005226"/>
    </source>
</evidence>
<feature type="chain" id="PRO_5025347154" description="Interleukin-12 beta central domain-containing protein" evidence="5">
    <location>
        <begin position="21"/>
        <end position="322"/>
    </location>
</feature>
<accession>A0A3B5KM56</accession>
<evidence type="ECO:0000256" key="3">
    <source>
        <dbReference type="ARBA" id="ARBA00023180"/>
    </source>
</evidence>
<dbReference type="InParanoid" id="A0A3B5KM56"/>
<organism evidence="7 8">
    <name type="scientific">Takifugu rubripes</name>
    <name type="common">Japanese pufferfish</name>
    <name type="synonym">Fugu rubripes</name>
    <dbReference type="NCBI Taxonomy" id="31033"/>
    <lineage>
        <taxon>Eukaryota</taxon>
        <taxon>Metazoa</taxon>
        <taxon>Chordata</taxon>
        <taxon>Craniata</taxon>
        <taxon>Vertebrata</taxon>
        <taxon>Euteleostomi</taxon>
        <taxon>Actinopterygii</taxon>
        <taxon>Neopterygii</taxon>
        <taxon>Teleostei</taxon>
        <taxon>Neoteleostei</taxon>
        <taxon>Acanthomorphata</taxon>
        <taxon>Eupercaria</taxon>
        <taxon>Tetraodontiformes</taxon>
        <taxon>Tetradontoidea</taxon>
        <taxon>Tetraodontidae</taxon>
        <taxon>Takifugu</taxon>
    </lineage>
</organism>
<feature type="domain" description="Interleukin-12 beta central" evidence="6">
    <location>
        <begin position="136"/>
        <end position="186"/>
    </location>
</feature>
<dbReference type="InterPro" id="IPR019482">
    <property type="entry name" value="IL-12_beta_cen-dom"/>
</dbReference>
<dbReference type="Pfam" id="PF10420">
    <property type="entry name" value="IL12p40_C"/>
    <property type="match status" value="1"/>
</dbReference>
<evidence type="ECO:0000256" key="5">
    <source>
        <dbReference type="SAM" id="SignalP"/>
    </source>
</evidence>
<name>A0A3B5KM56_TAKRU</name>
<protein>
    <recommendedName>
        <fullName evidence="6">Interleukin-12 beta central domain-containing protein</fullName>
    </recommendedName>
</protein>
<dbReference type="Proteomes" id="UP000005226">
    <property type="component" value="Chromosome 21"/>
</dbReference>
<dbReference type="InterPro" id="IPR050676">
    <property type="entry name" value="IL-12"/>
</dbReference>
<reference evidence="7 8" key="1">
    <citation type="journal article" date="2011" name="Genome Biol. Evol.">
        <title>Integration of the genetic map and genome assembly of fugu facilitates insights into distinct features of genome evolution in teleosts and mammals.</title>
        <authorList>
            <person name="Kai W."/>
            <person name="Kikuchi K."/>
            <person name="Tohari S."/>
            <person name="Chew A.K."/>
            <person name="Tay A."/>
            <person name="Fujiwara A."/>
            <person name="Hosoya S."/>
            <person name="Suetake H."/>
            <person name="Naruse K."/>
            <person name="Brenner S."/>
            <person name="Suzuki Y."/>
            <person name="Venkatesh B."/>
        </authorList>
    </citation>
    <scope>NUCLEOTIDE SEQUENCE [LARGE SCALE GENOMIC DNA]</scope>
</reference>
<dbReference type="InterPro" id="IPR036116">
    <property type="entry name" value="FN3_sf"/>
</dbReference>
<keyword evidence="1 5" id="KW-0732">Signal</keyword>
<dbReference type="SUPFAM" id="SSF48726">
    <property type="entry name" value="Immunoglobulin"/>
    <property type="match status" value="1"/>
</dbReference>
<keyword evidence="3" id="KW-0325">Glycoprotein</keyword>
<evidence type="ECO:0000256" key="1">
    <source>
        <dbReference type="ARBA" id="ARBA00022729"/>
    </source>
</evidence>
<feature type="signal peptide" evidence="5">
    <location>
        <begin position="1"/>
        <end position="20"/>
    </location>
</feature>
<proteinExistence type="predicted"/>
<sequence length="322" mass="36445">NILSLWIFGLLFISSSEVHGLSSIPENCMPHFVLAKELNGLAILTCNSTPDTAITWKFNDVPVENEAFGQYTTQNGPDLNLSQVDFTMFGNYSCWSEGRMLSSVYLLEIEEPEQTFLKNQAISHDGLQCKSSFCFFSCSAKRLKSCQWVTSSGPVHGGGFQFQLSHSLSPYAEENTKLEVTVEAIDDLIFDRKTKKFFLREIIQPNSPKIAKCEDVGENLMVTIEPPSNWSTPHSFFTLEHQIHYRLLDNNQDRFSSSTLIPKTASSLRVRSRDSLILSTWSQWSPWKNLTQSEKCLSEGENSYSINSDSTLLLTINFPVFF</sequence>
<reference evidence="7" key="2">
    <citation type="submission" date="2025-08" db="UniProtKB">
        <authorList>
            <consortium name="Ensembl"/>
        </authorList>
    </citation>
    <scope>IDENTIFICATION</scope>
</reference>
<keyword evidence="8" id="KW-1185">Reference proteome</keyword>
<dbReference type="Ensembl" id="ENSTRUT00000053993.2">
    <property type="protein sequence ID" value="ENSTRUP00000056518.2"/>
    <property type="gene ID" value="ENSTRUG00000013159.3"/>
</dbReference>
<dbReference type="PANTHER" id="PTHR48485:SF3">
    <property type="entry name" value="INTERLEUKIN-12 SUBUNIT BETA"/>
    <property type="match status" value="1"/>
</dbReference>
<keyword evidence="4" id="KW-0393">Immunoglobulin domain</keyword>